<accession>A0A0V0ZCG6</accession>
<evidence type="ECO:0000313" key="2">
    <source>
        <dbReference type="Proteomes" id="UP000054776"/>
    </source>
</evidence>
<reference evidence="1 2" key="1">
    <citation type="submission" date="2015-01" db="EMBL/GenBank/DDBJ databases">
        <title>Evolution of Trichinella species and genotypes.</title>
        <authorList>
            <person name="Korhonen P.K."/>
            <person name="Edoardo P."/>
            <person name="Giuseppe L.R."/>
            <person name="Gasser R.B."/>
        </authorList>
    </citation>
    <scope>NUCLEOTIDE SEQUENCE [LARGE SCALE GENOMIC DNA]</scope>
    <source>
        <strain evidence="1">ISS3</strain>
    </source>
</reference>
<dbReference type="AlphaFoldDB" id="A0A0V0ZCG6"/>
<sequence length="94" mass="10268">MPFVILSCCACLRSTGRLMIFCQASHSRASSTKNQPDEQIQFTGGRPKCTCFPGLPCLAPIFGKTWPALSYTNFWVPCSNGSHCDALYSCSLPL</sequence>
<protein>
    <submittedName>
        <fullName evidence="1">Uncharacterized protein</fullName>
    </submittedName>
</protein>
<evidence type="ECO:0000313" key="1">
    <source>
        <dbReference type="EMBL" id="KRY10261.1"/>
    </source>
</evidence>
<dbReference type="InParanoid" id="A0A0V0ZCG6"/>
<keyword evidence="2" id="KW-1185">Reference proteome</keyword>
<proteinExistence type="predicted"/>
<organism evidence="1 2">
    <name type="scientific">Trichinella spiralis</name>
    <name type="common">Trichina worm</name>
    <dbReference type="NCBI Taxonomy" id="6334"/>
    <lineage>
        <taxon>Eukaryota</taxon>
        <taxon>Metazoa</taxon>
        <taxon>Ecdysozoa</taxon>
        <taxon>Nematoda</taxon>
        <taxon>Enoplea</taxon>
        <taxon>Dorylaimia</taxon>
        <taxon>Trichinellida</taxon>
        <taxon>Trichinellidae</taxon>
        <taxon>Trichinella</taxon>
    </lineage>
</organism>
<dbReference type="Proteomes" id="UP000054776">
    <property type="component" value="Unassembled WGS sequence"/>
</dbReference>
<gene>
    <name evidence="1" type="ORF">T01_13884</name>
</gene>
<dbReference type="EMBL" id="JYDH01002503">
    <property type="protein sequence ID" value="KRY10261.1"/>
    <property type="molecule type" value="Genomic_DNA"/>
</dbReference>
<feature type="non-terminal residue" evidence="1">
    <location>
        <position position="94"/>
    </location>
</feature>
<comment type="caution">
    <text evidence="1">The sequence shown here is derived from an EMBL/GenBank/DDBJ whole genome shotgun (WGS) entry which is preliminary data.</text>
</comment>
<name>A0A0V0ZCG6_TRISP</name>